<dbReference type="NCBIfam" id="TIGR03400">
    <property type="entry name" value="18S_RNA_Rcl1p"/>
    <property type="match status" value="1"/>
</dbReference>
<organism evidence="8 9">
    <name type="scientific">Blattamonas nauphoetae</name>
    <dbReference type="NCBI Taxonomy" id="2049346"/>
    <lineage>
        <taxon>Eukaryota</taxon>
        <taxon>Metamonada</taxon>
        <taxon>Preaxostyla</taxon>
        <taxon>Oxymonadida</taxon>
        <taxon>Blattamonas</taxon>
    </lineage>
</organism>
<feature type="compositionally biased region" description="Acidic residues" evidence="5">
    <location>
        <begin position="398"/>
        <end position="433"/>
    </location>
</feature>
<evidence type="ECO:0000256" key="4">
    <source>
        <dbReference type="ARBA" id="ARBA00023242"/>
    </source>
</evidence>
<keyword evidence="4" id="KW-0539">Nucleus</keyword>
<accession>A0ABQ9YLE0</accession>
<dbReference type="PANTHER" id="PTHR11096:SF1">
    <property type="entry name" value="RNA 3'-TERMINAL PHOSPHATE CYCLASE-LIKE PROTEIN"/>
    <property type="match status" value="1"/>
</dbReference>
<protein>
    <submittedName>
        <fullName evidence="8">RNA 3'-terminal phosphate cyclase</fullName>
        <ecNumber evidence="8">6.5.1.4</ecNumber>
    </submittedName>
</protein>
<dbReference type="Pfam" id="PF01137">
    <property type="entry name" value="RTC"/>
    <property type="match status" value="1"/>
</dbReference>
<evidence type="ECO:0000256" key="3">
    <source>
        <dbReference type="ARBA" id="ARBA00022517"/>
    </source>
</evidence>
<proteinExistence type="inferred from homology"/>
<dbReference type="Pfam" id="PF05189">
    <property type="entry name" value="RTC_insert"/>
    <property type="match status" value="1"/>
</dbReference>
<evidence type="ECO:0000313" key="9">
    <source>
        <dbReference type="Proteomes" id="UP001281761"/>
    </source>
</evidence>
<dbReference type="PANTHER" id="PTHR11096">
    <property type="entry name" value="RNA 3' TERMINAL PHOSPHATE CYCLASE"/>
    <property type="match status" value="1"/>
</dbReference>
<feature type="domain" description="RNA 3'-terminal phosphate cyclase insert" evidence="7">
    <location>
        <begin position="183"/>
        <end position="287"/>
    </location>
</feature>
<sequence length="466" mass="50959">MNVVEIEGSASFRHALALSILTHKKVTISNIRPYDNPPGIKDYEQGLLELLARCMEGCKYTISSTGTTVRFSPGTLSGGEVEFECPTSRGVGYYLEVLIALAPFSKERLELTLWGATHVPTEQGGDPSVDALKDCGLPLLNQFGVIADLDLQIKERGTGPTARGQIFFTCPAVKQLKSVNLRDPGFIKKIRGIGYSIGLSKDMVITATRSAVDVLKTLLNDVRIDTSVRAPKRPPTVKELESSGYGLVLTAEYTKKTHLSAEAHFSQGMSPADLGRMAALRLLHQIKSRPSVPDFLQWVVFLLLPLTPNRNASFVQVGELTESSIRFLRLQHQFLGVKLGINEEVRVLEAKEGDVEKEEGMGEQMLVDGEMENESGFETDGETDSEDDMIVKVKRDQDGEEDSDNEESDEGEGSDESEELDEEMGVLQEDDNGGSDSLTQPTTLTVKHVVVACLGMGMPNFGKQSS</sequence>
<evidence type="ECO:0000259" key="7">
    <source>
        <dbReference type="Pfam" id="PF05189"/>
    </source>
</evidence>
<comment type="subcellular location">
    <subcellularLocation>
        <location evidence="1">Nucleus</location>
        <location evidence="1">Nucleolus</location>
    </subcellularLocation>
</comment>
<evidence type="ECO:0000256" key="1">
    <source>
        <dbReference type="ARBA" id="ARBA00004604"/>
    </source>
</evidence>
<gene>
    <name evidence="8" type="ORF">BLNAU_478</name>
</gene>
<dbReference type="InterPro" id="IPR023797">
    <property type="entry name" value="RNA3'_phos_cyclase_dom"/>
</dbReference>
<dbReference type="EMBL" id="JARBJD010000002">
    <property type="protein sequence ID" value="KAK2964562.1"/>
    <property type="molecule type" value="Genomic_DNA"/>
</dbReference>
<feature type="compositionally biased region" description="Polar residues" evidence="5">
    <location>
        <begin position="434"/>
        <end position="443"/>
    </location>
</feature>
<dbReference type="InterPro" id="IPR037136">
    <property type="entry name" value="RNA3'_phos_cyclase_dom_sf"/>
</dbReference>
<name>A0ABQ9YLE0_9EUKA</name>
<dbReference type="InterPro" id="IPR000228">
    <property type="entry name" value="RNA3'_term_phos_cyc"/>
</dbReference>
<comment type="similarity">
    <text evidence="2">Belongs to the RNA 3'-terminal cyclase family. Type 2 subfamily.</text>
</comment>
<evidence type="ECO:0000256" key="2">
    <source>
        <dbReference type="ARBA" id="ARBA00007089"/>
    </source>
</evidence>
<feature type="region of interest" description="Disordered" evidence="5">
    <location>
        <begin position="352"/>
        <end position="443"/>
    </location>
</feature>
<evidence type="ECO:0000313" key="8">
    <source>
        <dbReference type="EMBL" id="KAK2964562.1"/>
    </source>
</evidence>
<dbReference type="EC" id="6.5.1.4" evidence="8"/>
<dbReference type="InterPro" id="IPR036553">
    <property type="entry name" value="RPTC_insert"/>
</dbReference>
<comment type="caution">
    <text evidence="8">The sequence shown here is derived from an EMBL/GenBank/DDBJ whole genome shotgun (WGS) entry which is preliminary data.</text>
</comment>
<dbReference type="InterPro" id="IPR016443">
    <property type="entry name" value="RNA3'_term_phos_cyc_type_2"/>
</dbReference>
<feature type="domain" description="RNA 3'-terminal phosphate cyclase" evidence="6">
    <location>
        <begin position="7"/>
        <end position="339"/>
    </location>
</feature>
<evidence type="ECO:0000256" key="5">
    <source>
        <dbReference type="SAM" id="MobiDB-lite"/>
    </source>
</evidence>
<dbReference type="InterPro" id="IPR013791">
    <property type="entry name" value="RNA3'-term_phos_cycl_insert"/>
</dbReference>
<dbReference type="Gene3D" id="3.30.360.20">
    <property type="entry name" value="RNA 3'-terminal phosphate cyclase, insert domain"/>
    <property type="match status" value="1"/>
</dbReference>
<dbReference type="Proteomes" id="UP001281761">
    <property type="component" value="Unassembled WGS sequence"/>
</dbReference>
<dbReference type="SUPFAM" id="SSF55205">
    <property type="entry name" value="EPT/RTPC-like"/>
    <property type="match status" value="1"/>
</dbReference>
<reference evidence="8 9" key="1">
    <citation type="journal article" date="2022" name="bioRxiv">
        <title>Genomics of Preaxostyla Flagellates Illuminates Evolutionary Transitions and the Path Towards Mitochondrial Loss.</title>
        <authorList>
            <person name="Novak L.V.F."/>
            <person name="Treitli S.C."/>
            <person name="Pyrih J."/>
            <person name="Halakuc P."/>
            <person name="Pipaliya S.V."/>
            <person name="Vacek V."/>
            <person name="Brzon O."/>
            <person name="Soukal P."/>
            <person name="Eme L."/>
            <person name="Dacks J.B."/>
            <person name="Karnkowska A."/>
            <person name="Elias M."/>
            <person name="Hampl V."/>
        </authorList>
    </citation>
    <scope>NUCLEOTIDE SEQUENCE [LARGE SCALE GENOMIC DNA]</scope>
    <source>
        <strain evidence="8">NAU3</strain>
        <tissue evidence="8">Gut</tissue>
    </source>
</reference>
<dbReference type="Gene3D" id="3.65.10.20">
    <property type="entry name" value="RNA 3'-terminal phosphate cyclase domain"/>
    <property type="match status" value="1"/>
</dbReference>
<keyword evidence="9" id="KW-1185">Reference proteome</keyword>
<dbReference type="GO" id="GO:0003963">
    <property type="term" value="F:RNA-3'-phosphate cyclase activity"/>
    <property type="evidence" value="ECO:0007669"/>
    <property type="project" value="UniProtKB-EC"/>
</dbReference>
<keyword evidence="3" id="KW-0690">Ribosome biogenesis</keyword>
<dbReference type="InterPro" id="IPR013792">
    <property type="entry name" value="RNA3'P_cycl/enolpyr_Trfase_a/b"/>
</dbReference>
<keyword evidence="8" id="KW-0436">Ligase</keyword>
<evidence type="ECO:0000259" key="6">
    <source>
        <dbReference type="Pfam" id="PF01137"/>
    </source>
</evidence>
<feature type="compositionally biased region" description="Acidic residues" evidence="5">
    <location>
        <begin position="369"/>
        <end position="388"/>
    </location>
</feature>